<proteinExistence type="predicted"/>
<accession>A0ABD3QV61</accession>
<comment type="caution">
    <text evidence="1">The sequence shown here is derived from an EMBL/GenBank/DDBJ whole genome shotgun (WGS) entry which is preliminary data.</text>
</comment>
<protein>
    <submittedName>
        <fullName evidence="1">Uncharacterized protein</fullName>
    </submittedName>
</protein>
<evidence type="ECO:0000313" key="2">
    <source>
        <dbReference type="Proteomes" id="UP001516023"/>
    </source>
</evidence>
<dbReference type="AlphaFoldDB" id="A0ABD3QV61"/>
<feature type="non-terminal residue" evidence="1">
    <location>
        <position position="1"/>
    </location>
</feature>
<evidence type="ECO:0000313" key="1">
    <source>
        <dbReference type="EMBL" id="KAL3804155.1"/>
    </source>
</evidence>
<keyword evidence="2" id="KW-1185">Reference proteome</keyword>
<organism evidence="1 2">
    <name type="scientific">Cyclotella cryptica</name>
    <dbReference type="NCBI Taxonomy" id="29204"/>
    <lineage>
        <taxon>Eukaryota</taxon>
        <taxon>Sar</taxon>
        <taxon>Stramenopiles</taxon>
        <taxon>Ochrophyta</taxon>
        <taxon>Bacillariophyta</taxon>
        <taxon>Coscinodiscophyceae</taxon>
        <taxon>Thalassiosirophycidae</taxon>
        <taxon>Stephanodiscales</taxon>
        <taxon>Stephanodiscaceae</taxon>
        <taxon>Cyclotella</taxon>
    </lineage>
</organism>
<gene>
    <name evidence="1" type="ORF">HJC23_013674</name>
</gene>
<sequence length="195" mass="21505">TRCSDDKIIAVSSGTEQSCYRNSSFFDDDEKLDTKRSKETSTQSQTSGGGTLITTISFITCPKCCFSCQSSLTWGHKPSPIVGQVRCYTSALFLAAGMVSTFLSDHCYTGLESGWQTVDRVLAPMALTSNQIVASPGHLCPFSLLLAIFGKSFFEKRHMQVHVSARKREVLQSGLFTMYKQSTKQQKNLNKTNGK</sequence>
<name>A0ABD3QV61_9STRA</name>
<reference evidence="1 2" key="1">
    <citation type="journal article" date="2020" name="G3 (Bethesda)">
        <title>Improved Reference Genome for Cyclotella cryptica CCMP332, a Model for Cell Wall Morphogenesis, Salinity Adaptation, and Lipid Production in Diatoms (Bacillariophyta).</title>
        <authorList>
            <person name="Roberts W.R."/>
            <person name="Downey K.M."/>
            <person name="Ruck E.C."/>
            <person name="Traller J.C."/>
            <person name="Alverson A.J."/>
        </authorList>
    </citation>
    <scope>NUCLEOTIDE SEQUENCE [LARGE SCALE GENOMIC DNA]</scope>
    <source>
        <strain evidence="1 2">CCMP332</strain>
    </source>
</reference>
<dbReference type="EMBL" id="JABMIG020000009">
    <property type="protein sequence ID" value="KAL3804155.1"/>
    <property type="molecule type" value="Genomic_DNA"/>
</dbReference>
<dbReference type="Proteomes" id="UP001516023">
    <property type="component" value="Unassembled WGS sequence"/>
</dbReference>